<feature type="domain" description="Thioredoxin" evidence="1">
    <location>
        <begin position="16"/>
        <end position="131"/>
    </location>
</feature>
<keyword evidence="3" id="KW-1185">Reference proteome</keyword>
<dbReference type="PRINTS" id="PR00421">
    <property type="entry name" value="THIOREDOXIN"/>
</dbReference>
<evidence type="ECO:0000259" key="1">
    <source>
        <dbReference type="PROSITE" id="PS51352"/>
    </source>
</evidence>
<protein>
    <recommendedName>
        <fullName evidence="1">Thioredoxin domain-containing protein</fullName>
    </recommendedName>
</protein>
<dbReference type="PROSITE" id="PS51352">
    <property type="entry name" value="THIOREDOXIN_2"/>
    <property type="match status" value="1"/>
</dbReference>
<dbReference type="EMBL" id="JAWXYG010000010">
    <property type="protein sequence ID" value="KAK4261191.1"/>
    <property type="molecule type" value="Genomic_DNA"/>
</dbReference>
<organism evidence="2 3">
    <name type="scientific">Acacia crassicarpa</name>
    <name type="common">northern wattle</name>
    <dbReference type="NCBI Taxonomy" id="499986"/>
    <lineage>
        <taxon>Eukaryota</taxon>
        <taxon>Viridiplantae</taxon>
        <taxon>Streptophyta</taxon>
        <taxon>Embryophyta</taxon>
        <taxon>Tracheophyta</taxon>
        <taxon>Spermatophyta</taxon>
        <taxon>Magnoliopsida</taxon>
        <taxon>eudicotyledons</taxon>
        <taxon>Gunneridae</taxon>
        <taxon>Pentapetalae</taxon>
        <taxon>rosids</taxon>
        <taxon>fabids</taxon>
        <taxon>Fabales</taxon>
        <taxon>Fabaceae</taxon>
        <taxon>Caesalpinioideae</taxon>
        <taxon>mimosoid clade</taxon>
        <taxon>Acacieae</taxon>
        <taxon>Acacia</taxon>
    </lineage>
</organism>
<sequence length="131" mass="15115">MRRSSHLDMGFFRRPSESSSNILSFHSTAKWNAHFNASKVTDKLMVIDFNASWCGPCKFMDTVIQQYATKYTDVEFIKIDADELMEVSQAFQVQTLPTFLLIKKGKVAERVTGARKEELEKLILNHRRVIV</sequence>
<proteinExistence type="predicted"/>
<evidence type="ECO:0000313" key="2">
    <source>
        <dbReference type="EMBL" id="KAK4261191.1"/>
    </source>
</evidence>
<dbReference type="Gene3D" id="3.40.30.10">
    <property type="entry name" value="Glutaredoxin"/>
    <property type="match status" value="1"/>
</dbReference>
<dbReference type="AlphaFoldDB" id="A0AAE1MI63"/>
<comment type="caution">
    <text evidence="2">The sequence shown here is derived from an EMBL/GenBank/DDBJ whole genome shotgun (WGS) entry which is preliminary data.</text>
</comment>
<dbReference type="InterPro" id="IPR050620">
    <property type="entry name" value="Thioredoxin_H-type-like"/>
</dbReference>
<dbReference type="InterPro" id="IPR036249">
    <property type="entry name" value="Thioredoxin-like_sf"/>
</dbReference>
<dbReference type="CDD" id="cd02947">
    <property type="entry name" value="TRX_family"/>
    <property type="match status" value="1"/>
</dbReference>
<dbReference type="PANTHER" id="PTHR10438:SF463">
    <property type="entry name" value="THIOREDOXIN"/>
    <property type="match status" value="1"/>
</dbReference>
<dbReference type="PANTHER" id="PTHR10438">
    <property type="entry name" value="THIOREDOXIN"/>
    <property type="match status" value="1"/>
</dbReference>
<gene>
    <name evidence="2" type="ORF">QN277_004225</name>
</gene>
<dbReference type="SUPFAM" id="SSF52833">
    <property type="entry name" value="Thioredoxin-like"/>
    <property type="match status" value="1"/>
</dbReference>
<dbReference type="Proteomes" id="UP001293593">
    <property type="component" value="Unassembled WGS sequence"/>
</dbReference>
<accession>A0AAE1MI63</accession>
<dbReference type="Pfam" id="PF00085">
    <property type="entry name" value="Thioredoxin"/>
    <property type="match status" value="1"/>
</dbReference>
<dbReference type="InterPro" id="IPR013766">
    <property type="entry name" value="Thioredoxin_domain"/>
</dbReference>
<evidence type="ECO:0000313" key="3">
    <source>
        <dbReference type="Proteomes" id="UP001293593"/>
    </source>
</evidence>
<name>A0AAE1MI63_9FABA</name>
<reference evidence="2" key="1">
    <citation type="submission" date="2023-10" db="EMBL/GenBank/DDBJ databases">
        <title>Chromosome-level genome of the transformable northern wattle, Acacia crassicarpa.</title>
        <authorList>
            <person name="Massaro I."/>
            <person name="Sinha N.R."/>
            <person name="Poethig S."/>
            <person name="Leichty A.R."/>
        </authorList>
    </citation>
    <scope>NUCLEOTIDE SEQUENCE</scope>
    <source>
        <strain evidence="2">Acra3RX</strain>
        <tissue evidence="2">Leaf</tissue>
    </source>
</reference>